<dbReference type="NCBIfam" id="NF001567">
    <property type="entry name" value="PRK00389.1"/>
    <property type="match status" value="1"/>
</dbReference>
<dbReference type="InterPro" id="IPR006223">
    <property type="entry name" value="GcvT"/>
</dbReference>
<evidence type="ECO:0000256" key="6">
    <source>
        <dbReference type="ARBA" id="ARBA00047665"/>
    </source>
</evidence>
<dbReference type="GO" id="GO:0008483">
    <property type="term" value="F:transaminase activity"/>
    <property type="evidence" value="ECO:0007669"/>
    <property type="project" value="UniProtKB-KW"/>
</dbReference>
<protein>
    <recommendedName>
        <fullName evidence="2">aminomethyltransferase</fullName>
        <ecNumber evidence="2">2.1.2.10</ecNumber>
    </recommendedName>
    <alternativeName>
        <fullName evidence="5">Glycine cleavage system T protein</fullName>
    </alternativeName>
</protein>
<keyword evidence="4 10" id="KW-0808">Transferase</keyword>
<dbReference type="InterPro" id="IPR027266">
    <property type="entry name" value="TrmE/GcvT-like"/>
</dbReference>
<accession>A0A8J7YNL6</accession>
<evidence type="ECO:0000313" key="10">
    <source>
        <dbReference type="EMBL" id="MBX8644053.1"/>
    </source>
</evidence>
<dbReference type="NCBIfam" id="TIGR00528">
    <property type="entry name" value="gcvT"/>
    <property type="match status" value="1"/>
</dbReference>
<dbReference type="GO" id="GO:0006546">
    <property type="term" value="P:glycine catabolic process"/>
    <property type="evidence" value="ECO:0007669"/>
    <property type="project" value="InterPro"/>
</dbReference>
<dbReference type="InterPro" id="IPR028896">
    <property type="entry name" value="GcvT/YgfZ/DmdA"/>
</dbReference>
<dbReference type="Pfam" id="PF08669">
    <property type="entry name" value="GCV_T_C"/>
    <property type="match status" value="1"/>
</dbReference>
<dbReference type="PIRSF" id="PIRSF006487">
    <property type="entry name" value="GcvT"/>
    <property type="match status" value="1"/>
</dbReference>
<dbReference type="Pfam" id="PF01571">
    <property type="entry name" value="GCV_T"/>
    <property type="match status" value="1"/>
</dbReference>
<dbReference type="InterPro" id="IPR013977">
    <property type="entry name" value="GcvT_C"/>
</dbReference>
<organism evidence="10 11">
    <name type="scientific">Candidatus Sysuiplasma superficiale</name>
    <dbReference type="NCBI Taxonomy" id="2823368"/>
    <lineage>
        <taxon>Archaea</taxon>
        <taxon>Methanobacteriati</taxon>
        <taxon>Thermoplasmatota</taxon>
        <taxon>Thermoplasmata</taxon>
        <taxon>Candidatus Sysuiplasmatales</taxon>
        <taxon>Candidatus Sysuiplasmataceae</taxon>
        <taxon>Candidatus Sysuiplasma</taxon>
    </lineage>
</organism>
<dbReference type="InterPro" id="IPR006222">
    <property type="entry name" value="GCVT_N"/>
</dbReference>
<dbReference type="Proteomes" id="UP000750197">
    <property type="component" value="Unassembled WGS sequence"/>
</dbReference>
<evidence type="ECO:0000259" key="8">
    <source>
        <dbReference type="Pfam" id="PF01571"/>
    </source>
</evidence>
<comment type="similarity">
    <text evidence="1">Belongs to the GcvT family.</text>
</comment>
<evidence type="ECO:0000259" key="9">
    <source>
        <dbReference type="Pfam" id="PF08669"/>
    </source>
</evidence>
<dbReference type="InterPro" id="IPR029043">
    <property type="entry name" value="GcvT/YgfZ_C"/>
</dbReference>
<evidence type="ECO:0000256" key="7">
    <source>
        <dbReference type="PIRSR" id="PIRSR006487-1"/>
    </source>
</evidence>
<evidence type="ECO:0000256" key="1">
    <source>
        <dbReference type="ARBA" id="ARBA00008609"/>
    </source>
</evidence>
<dbReference type="GO" id="GO:0005960">
    <property type="term" value="C:glycine cleavage complex"/>
    <property type="evidence" value="ECO:0007669"/>
    <property type="project" value="InterPro"/>
</dbReference>
<evidence type="ECO:0000256" key="2">
    <source>
        <dbReference type="ARBA" id="ARBA00012616"/>
    </source>
</evidence>
<dbReference type="GO" id="GO:0004047">
    <property type="term" value="F:aminomethyltransferase activity"/>
    <property type="evidence" value="ECO:0007669"/>
    <property type="project" value="UniProtKB-EC"/>
</dbReference>
<dbReference type="SUPFAM" id="SSF103025">
    <property type="entry name" value="Folate-binding domain"/>
    <property type="match status" value="1"/>
</dbReference>
<comment type="catalytic activity">
    <reaction evidence="6">
        <text>N(6)-[(R)-S(8)-aminomethyldihydrolipoyl]-L-lysyl-[protein] + (6S)-5,6,7,8-tetrahydrofolate = N(6)-[(R)-dihydrolipoyl]-L-lysyl-[protein] + (6R)-5,10-methylene-5,6,7,8-tetrahydrofolate + NH4(+)</text>
        <dbReference type="Rhea" id="RHEA:16945"/>
        <dbReference type="Rhea" id="RHEA-COMP:10475"/>
        <dbReference type="Rhea" id="RHEA-COMP:10492"/>
        <dbReference type="ChEBI" id="CHEBI:15636"/>
        <dbReference type="ChEBI" id="CHEBI:28938"/>
        <dbReference type="ChEBI" id="CHEBI:57453"/>
        <dbReference type="ChEBI" id="CHEBI:83100"/>
        <dbReference type="ChEBI" id="CHEBI:83143"/>
        <dbReference type="EC" id="2.1.2.10"/>
    </reaction>
</comment>
<feature type="binding site" evidence="7">
    <location>
        <position position="209"/>
    </location>
    <ligand>
        <name>substrate</name>
    </ligand>
</feature>
<dbReference type="PANTHER" id="PTHR43757:SF2">
    <property type="entry name" value="AMINOMETHYLTRANSFERASE, MITOCHONDRIAL"/>
    <property type="match status" value="1"/>
</dbReference>
<dbReference type="AlphaFoldDB" id="A0A8J7YNL6"/>
<evidence type="ECO:0000256" key="5">
    <source>
        <dbReference type="ARBA" id="ARBA00031395"/>
    </source>
</evidence>
<sequence>MSGEMHGGALRRTSLYGEHIGLGAHMVDFAGWEMPLYYSSILGEHMAVRNSAGLFDVSHMGELLLTGKNSESSLDRLSTNRIAGCPVGACIYTHFLDDSGRIIDDTIAMRTGKEEFLVVPNAATTEAVMKWVSRNSDCSVSNISDDVSCIAVQGPLSAGIVSGIAPRAAVLGSFTGTYSSDSVEDFEKAMSRSSFFVSRTGYTGEDGFELFAPSADAASLWRKMLSSAGGNALRPAGLGARDSLRLEMGYLLSGTDFDGKQTTLETGYGWVVKWDHDFIGKEALLEQRAAGIRMKLICLRVQGKSIPRHGDIFTFEGGSGRITSGGYSPVLSAAIAMGYSTPPAPQGCDVTVSVRDRKTPAVVVKAPFIGKR</sequence>
<comment type="caution">
    <text evidence="10">The sequence shown here is derived from an EMBL/GenBank/DDBJ whole genome shotgun (WGS) entry which is preliminary data.</text>
</comment>
<evidence type="ECO:0000256" key="3">
    <source>
        <dbReference type="ARBA" id="ARBA00022576"/>
    </source>
</evidence>
<dbReference type="Gene3D" id="3.30.1360.120">
    <property type="entry name" value="Probable tRNA modification gtpase trme, domain 1"/>
    <property type="match status" value="1"/>
</dbReference>
<name>A0A8J7YNL6_9ARCH</name>
<feature type="domain" description="Aminomethyltransferase C-terminal" evidence="9">
    <location>
        <begin position="295"/>
        <end position="368"/>
    </location>
</feature>
<feature type="domain" description="GCVT N-terminal" evidence="8">
    <location>
        <begin position="15"/>
        <end position="275"/>
    </location>
</feature>
<gene>
    <name evidence="10" type="primary">gcvT</name>
    <name evidence="10" type="ORF">KIY12_04935</name>
</gene>
<dbReference type="PANTHER" id="PTHR43757">
    <property type="entry name" value="AMINOMETHYLTRANSFERASE"/>
    <property type="match status" value="1"/>
</dbReference>
<evidence type="ECO:0000313" key="11">
    <source>
        <dbReference type="Proteomes" id="UP000750197"/>
    </source>
</evidence>
<proteinExistence type="inferred from homology"/>
<dbReference type="EMBL" id="JAHEAC010000035">
    <property type="protein sequence ID" value="MBX8644053.1"/>
    <property type="molecule type" value="Genomic_DNA"/>
</dbReference>
<dbReference type="EC" id="2.1.2.10" evidence="2"/>
<evidence type="ECO:0000256" key="4">
    <source>
        <dbReference type="ARBA" id="ARBA00022679"/>
    </source>
</evidence>
<reference evidence="10" key="1">
    <citation type="submission" date="2021-05" db="EMBL/GenBank/DDBJ databases">
        <title>Genomic insights into ecological role and evolution of a novel Thermoplasmata order Candidatus Sysuiplasmatales.</title>
        <authorList>
            <person name="Yuan Y."/>
        </authorList>
    </citation>
    <scope>NUCLEOTIDE SEQUENCE</scope>
    <source>
        <strain evidence="10">TUT19-bin139</strain>
    </source>
</reference>
<keyword evidence="3" id="KW-0032">Aminotransferase</keyword>
<dbReference type="SUPFAM" id="SSF101790">
    <property type="entry name" value="Aminomethyltransferase beta-barrel domain"/>
    <property type="match status" value="1"/>
</dbReference>